<evidence type="ECO:0000256" key="1">
    <source>
        <dbReference type="SAM" id="MobiDB-lite"/>
    </source>
</evidence>
<dbReference type="AlphaFoldDB" id="A0A5C3N6T2"/>
<organism evidence="2 3">
    <name type="scientific">Heliocybe sulcata</name>
    <dbReference type="NCBI Taxonomy" id="5364"/>
    <lineage>
        <taxon>Eukaryota</taxon>
        <taxon>Fungi</taxon>
        <taxon>Dikarya</taxon>
        <taxon>Basidiomycota</taxon>
        <taxon>Agaricomycotina</taxon>
        <taxon>Agaricomycetes</taxon>
        <taxon>Gloeophyllales</taxon>
        <taxon>Gloeophyllaceae</taxon>
        <taxon>Heliocybe</taxon>
    </lineage>
</organism>
<keyword evidence="3" id="KW-1185">Reference proteome</keyword>
<evidence type="ECO:0000313" key="3">
    <source>
        <dbReference type="Proteomes" id="UP000305948"/>
    </source>
</evidence>
<name>A0A5C3N6T2_9AGAM</name>
<dbReference type="OrthoDB" id="3214521at2759"/>
<proteinExistence type="predicted"/>
<accession>A0A5C3N6T2</accession>
<gene>
    <name evidence="2" type="ORF">OE88DRAFT_1734818</name>
</gene>
<sequence>MVQVVHHARLSVVAVPALEEPERPQSRQSSTHHSSSKGLARQVVRAWKTVTRVVRSPRRASILPPDFIIITAQQAKRRSIMFR</sequence>
<feature type="region of interest" description="Disordered" evidence="1">
    <location>
        <begin position="16"/>
        <end position="41"/>
    </location>
</feature>
<protein>
    <submittedName>
        <fullName evidence="2">Uncharacterized protein</fullName>
    </submittedName>
</protein>
<dbReference type="Proteomes" id="UP000305948">
    <property type="component" value="Unassembled WGS sequence"/>
</dbReference>
<dbReference type="EMBL" id="ML213510">
    <property type="protein sequence ID" value="TFK51788.1"/>
    <property type="molecule type" value="Genomic_DNA"/>
</dbReference>
<reference evidence="2 3" key="1">
    <citation type="journal article" date="2019" name="Nat. Ecol. Evol.">
        <title>Megaphylogeny resolves global patterns of mushroom evolution.</title>
        <authorList>
            <person name="Varga T."/>
            <person name="Krizsan K."/>
            <person name="Foldi C."/>
            <person name="Dima B."/>
            <person name="Sanchez-Garcia M."/>
            <person name="Sanchez-Ramirez S."/>
            <person name="Szollosi G.J."/>
            <person name="Szarkandi J.G."/>
            <person name="Papp V."/>
            <person name="Albert L."/>
            <person name="Andreopoulos W."/>
            <person name="Angelini C."/>
            <person name="Antonin V."/>
            <person name="Barry K.W."/>
            <person name="Bougher N.L."/>
            <person name="Buchanan P."/>
            <person name="Buyck B."/>
            <person name="Bense V."/>
            <person name="Catcheside P."/>
            <person name="Chovatia M."/>
            <person name="Cooper J."/>
            <person name="Damon W."/>
            <person name="Desjardin D."/>
            <person name="Finy P."/>
            <person name="Geml J."/>
            <person name="Haridas S."/>
            <person name="Hughes K."/>
            <person name="Justo A."/>
            <person name="Karasinski D."/>
            <person name="Kautmanova I."/>
            <person name="Kiss B."/>
            <person name="Kocsube S."/>
            <person name="Kotiranta H."/>
            <person name="LaButti K.M."/>
            <person name="Lechner B.E."/>
            <person name="Liimatainen K."/>
            <person name="Lipzen A."/>
            <person name="Lukacs Z."/>
            <person name="Mihaltcheva S."/>
            <person name="Morgado L.N."/>
            <person name="Niskanen T."/>
            <person name="Noordeloos M.E."/>
            <person name="Ohm R.A."/>
            <person name="Ortiz-Santana B."/>
            <person name="Ovrebo C."/>
            <person name="Racz N."/>
            <person name="Riley R."/>
            <person name="Savchenko A."/>
            <person name="Shiryaev A."/>
            <person name="Soop K."/>
            <person name="Spirin V."/>
            <person name="Szebenyi C."/>
            <person name="Tomsovsky M."/>
            <person name="Tulloss R.E."/>
            <person name="Uehling J."/>
            <person name="Grigoriev I.V."/>
            <person name="Vagvolgyi C."/>
            <person name="Papp T."/>
            <person name="Martin F.M."/>
            <person name="Miettinen O."/>
            <person name="Hibbett D.S."/>
            <person name="Nagy L.G."/>
        </authorList>
    </citation>
    <scope>NUCLEOTIDE SEQUENCE [LARGE SCALE GENOMIC DNA]</scope>
    <source>
        <strain evidence="2 3">OMC1185</strain>
    </source>
</reference>
<evidence type="ECO:0000313" key="2">
    <source>
        <dbReference type="EMBL" id="TFK51788.1"/>
    </source>
</evidence>